<dbReference type="Gene3D" id="1.10.630.10">
    <property type="entry name" value="Cytochrome P450"/>
    <property type="match status" value="1"/>
</dbReference>
<evidence type="ECO:0000256" key="5">
    <source>
        <dbReference type="ARBA" id="ARBA00023004"/>
    </source>
</evidence>
<evidence type="ECO:0000256" key="3">
    <source>
        <dbReference type="ARBA" id="ARBA00022723"/>
    </source>
</evidence>
<protein>
    <recommendedName>
        <fullName evidence="10">Cytochrome P450 monooxygenase</fullName>
    </recommendedName>
</protein>
<reference evidence="9" key="1">
    <citation type="journal article" date="2017" name="Nat. Microbiol.">
        <title>Global analysis of biosynthetic gene clusters reveals vast potential of secondary metabolite production in Penicillium species.</title>
        <authorList>
            <person name="Nielsen J.C."/>
            <person name="Grijseels S."/>
            <person name="Prigent S."/>
            <person name="Ji B."/>
            <person name="Dainat J."/>
            <person name="Nielsen K.F."/>
            <person name="Frisvad J.C."/>
            <person name="Workman M."/>
            <person name="Nielsen J."/>
        </authorList>
    </citation>
    <scope>NUCLEOTIDE SEQUENCE [LARGE SCALE GENOMIC DNA]</scope>
    <source>
        <strain evidence="9">IBT 24891</strain>
    </source>
</reference>
<comment type="similarity">
    <text evidence="2 7">Belongs to the cytochrome P450 family.</text>
</comment>
<dbReference type="Proteomes" id="UP000191285">
    <property type="component" value="Unassembled WGS sequence"/>
</dbReference>
<evidence type="ECO:0000256" key="2">
    <source>
        <dbReference type="ARBA" id="ARBA00010617"/>
    </source>
</evidence>
<evidence type="ECO:0000313" key="8">
    <source>
        <dbReference type="EMBL" id="OQE22491.1"/>
    </source>
</evidence>
<dbReference type="GO" id="GO:0020037">
    <property type="term" value="F:heme binding"/>
    <property type="evidence" value="ECO:0007669"/>
    <property type="project" value="InterPro"/>
</dbReference>
<evidence type="ECO:0008006" key="10">
    <source>
        <dbReference type="Google" id="ProtNLM"/>
    </source>
</evidence>
<comment type="caution">
    <text evidence="8">The sequence shown here is derived from an EMBL/GenBank/DDBJ whole genome shotgun (WGS) entry which is preliminary data.</text>
</comment>
<dbReference type="GO" id="GO:0004497">
    <property type="term" value="F:monooxygenase activity"/>
    <property type="evidence" value="ECO:0007669"/>
    <property type="project" value="UniProtKB-KW"/>
</dbReference>
<keyword evidence="7" id="KW-0349">Heme</keyword>
<dbReference type="InterPro" id="IPR036396">
    <property type="entry name" value="Cyt_P450_sf"/>
</dbReference>
<dbReference type="GO" id="GO:0043386">
    <property type="term" value="P:mycotoxin biosynthetic process"/>
    <property type="evidence" value="ECO:0007669"/>
    <property type="project" value="UniProtKB-ARBA"/>
</dbReference>
<dbReference type="GO" id="GO:0016705">
    <property type="term" value="F:oxidoreductase activity, acting on paired donors, with incorporation or reduction of molecular oxygen"/>
    <property type="evidence" value="ECO:0007669"/>
    <property type="project" value="InterPro"/>
</dbReference>
<keyword evidence="3 7" id="KW-0479">Metal-binding</keyword>
<dbReference type="PANTHER" id="PTHR46206">
    <property type="entry name" value="CYTOCHROME P450"/>
    <property type="match status" value="1"/>
</dbReference>
<dbReference type="InterPro" id="IPR017972">
    <property type="entry name" value="Cyt_P450_CS"/>
</dbReference>
<gene>
    <name evidence="8" type="ORF">PENSTE_c010G02459</name>
</gene>
<keyword evidence="9" id="KW-1185">Reference proteome</keyword>
<comment type="cofactor">
    <cofactor evidence="1">
        <name>heme</name>
        <dbReference type="ChEBI" id="CHEBI:30413"/>
    </cofactor>
</comment>
<dbReference type="InterPro" id="IPR001128">
    <property type="entry name" value="Cyt_P450"/>
</dbReference>
<keyword evidence="6 7" id="KW-0503">Monooxygenase</keyword>
<dbReference type="STRING" id="303698.A0A1V6T8P5"/>
<dbReference type="AlphaFoldDB" id="A0A1V6T8P5"/>
<dbReference type="Pfam" id="PF00067">
    <property type="entry name" value="p450"/>
    <property type="match status" value="1"/>
</dbReference>
<sequence>MDLMQQVFIQLRQEYPLLIKTVPYITAALSSLVVLATCWQRFRNDGLDLPVMGHDKETDFRAALEEGAEKYPNTPFILATPMHPTVILPLSIMDEIKNLPEDILSLRQHHYTIFLGQYTGFGEPCDQLDVAIRSDLTRHLEQNLETFHEEVVYAFDKYVGECKEWTERPLYDTVLGIVCLLSSRAFVGLPLSRDEEWIHVSTRYALDGGHEAHSLSPYPRFIRPLLAPFMLRRLKRYRAIARRLLQPVLDKIVEDMKNGQTKNKKAGGDLMRYILNHYNDEPVMEHLARDQLNASFAAMHTTTICITQTMFDLAARPEYIAPLREELASIMETDGALDGRLHKQSMVKLAKMDSVVRESQRTNPPGLVSMLRRITARKGLTLSTGHHIPYGTVVGFSAHEVTRKYPNFEKYDGFRFANLRKEPGQATRHQLVATGPDQISFGHGTHGCPGRFFAASEIKVVMAHLLQHYDIKLLDGAKRPGNVHAGATVSPANDKILFRKRVD</sequence>
<evidence type="ECO:0000256" key="1">
    <source>
        <dbReference type="ARBA" id="ARBA00001971"/>
    </source>
</evidence>
<dbReference type="EMBL" id="MLKD01000010">
    <property type="protein sequence ID" value="OQE22491.1"/>
    <property type="molecule type" value="Genomic_DNA"/>
</dbReference>
<organism evidence="8 9">
    <name type="scientific">Penicillium steckii</name>
    <dbReference type="NCBI Taxonomy" id="303698"/>
    <lineage>
        <taxon>Eukaryota</taxon>
        <taxon>Fungi</taxon>
        <taxon>Dikarya</taxon>
        <taxon>Ascomycota</taxon>
        <taxon>Pezizomycotina</taxon>
        <taxon>Eurotiomycetes</taxon>
        <taxon>Eurotiomycetidae</taxon>
        <taxon>Eurotiales</taxon>
        <taxon>Aspergillaceae</taxon>
        <taxon>Penicillium</taxon>
    </lineage>
</organism>
<keyword evidence="5 7" id="KW-0408">Iron</keyword>
<dbReference type="PROSITE" id="PS00086">
    <property type="entry name" value="CYTOCHROME_P450"/>
    <property type="match status" value="1"/>
</dbReference>
<accession>A0A1V6T8P5</accession>
<name>A0A1V6T8P5_9EURO</name>
<proteinExistence type="inferred from homology"/>
<evidence type="ECO:0000256" key="6">
    <source>
        <dbReference type="ARBA" id="ARBA00023033"/>
    </source>
</evidence>
<evidence type="ECO:0000256" key="4">
    <source>
        <dbReference type="ARBA" id="ARBA00023002"/>
    </source>
</evidence>
<dbReference type="GO" id="GO:0005506">
    <property type="term" value="F:iron ion binding"/>
    <property type="evidence" value="ECO:0007669"/>
    <property type="project" value="InterPro"/>
</dbReference>
<dbReference type="SUPFAM" id="SSF48264">
    <property type="entry name" value="Cytochrome P450"/>
    <property type="match status" value="1"/>
</dbReference>
<evidence type="ECO:0000256" key="7">
    <source>
        <dbReference type="RuleBase" id="RU000461"/>
    </source>
</evidence>
<dbReference type="CDD" id="cd11041">
    <property type="entry name" value="CYP503A1-like"/>
    <property type="match status" value="1"/>
</dbReference>
<dbReference type="PANTHER" id="PTHR46206:SF6">
    <property type="entry name" value="CYTOCHROME P450 MONOOXYGENASE AN1598-RELATED"/>
    <property type="match status" value="1"/>
</dbReference>
<dbReference type="OrthoDB" id="1844152at2759"/>
<keyword evidence="4 7" id="KW-0560">Oxidoreductase</keyword>
<evidence type="ECO:0000313" key="9">
    <source>
        <dbReference type="Proteomes" id="UP000191285"/>
    </source>
</evidence>